<dbReference type="EMBL" id="CAVMBE010000005">
    <property type="protein sequence ID" value="CAK3835661.1"/>
    <property type="molecule type" value="Genomic_DNA"/>
</dbReference>
<organism evidence="2 3">
    <name type="scientific">Lecanosticta acicola</name>
    <dbReference type="NCBI Taxonomy" id="111012"/>
    <lineage>
        <taxon>Eukaryota</taxon>
        <taxon>Fungi</taxon>
        <taxon>Dikarya</taxon>
        <taxon>Ascomycota</taxon>
        <taxon>Pezizomycotina</taxon>
        <taxon>Dothideomycetes</taxon>
        <taxon>Dothideomycetidae</taxon>
        <taxon>Mycosphaerellales</taxon>
        <taxon>Mycosphaerellaceae</taxon>
        <taxon>Lecanosticta</taxon>
    </lineage>
</organism>
<evidence type="ECO:0000256" key="1">
    <source>
        <dbReference type="SAM" id="MobiDB-lite"/>
    </source>
</evidence>
<feature type="compositionally biased region" description="Acidic residues" evidence="1">
    <location>
        <begin position="139"/>
        <end position="169"/>
    </location>
</feature>
<dbReference type="Proteomes" id="UP001296104">
    <property type="component" value="Unassembled WGS sequence"/>
</dbReference>
<evidence type="ECO:0000313" key="2">
    <source>
        <dbReference type="EMBL" id="CAK3835661.1"/>
    </source>
</evidence>
<proteinExistence type="predicted"/>
<feature type="compositionally biased region" description="Basic and acidic residues" evidence="1">
    <location>
        <begin position="183"/>
        <end position="193"/>
    </location>
</feature>
<name>A0AAI9E4P9_9PEZI</name>
<comment type="caution">
    <text evidence="2">The sequence shown here is derived from an EMBL/GenBank/DDBJ whole genome shotgun (WGS) entry which is preliminary data.</text>
</comment>
<gene>
    <name evidence="2" type="ORF">LECACI_7A001414</name>
</gene>
<evidence type="ECO:0000313" key="3">
    <source>
        <dbReference type="Proteomes" id="UP001296104"/>
    </source>
</evidence>
<keyword evidence="3" id="KW-1185">Reference proteome</keyword>
<reference evidence="2" key="1">
    <citation type="submission" date="2023-11" db="EMBL/GenBank/DDBJ databases">
        <authorList>
            <person name="Alioto T."/>
            <person name="Alioto T."/>
            <person name="Gomez Garrido J."/>
        </authorList>
    </citation>
    <scope>NUCLEOTIDE SEQUENCE</scope>
</reference>
<feature type="compositionally biased region" description="Basic and acidic residues" evidence="1">
    <location>
        <begin position="206"/>
        <end position="216"/>
    </location>
</feature>
<dbReference type="AlphaFoldDB" id="A0AAI9E4P9"/>
<feature type="region of interest" description="Disordered" evidence="1">
    <location>
        <begin position="117"/>
        <end position="239"/>
    </location>
</feature>
<sequence>MAIDQKTKTATSQNKYIQDYLHAQDLIQEEQWAKGIAAAKRNLTDTSLPRYWQVRNCILIINAKDDWHVAEDYRKAAEEVWAIAKVRTAEDDLTAHSFLNQLRDELDELAEIQISEAPVEESRESESLHGVVAPPSTAAEEDPDVDMEDEEDDGWEVEEDEEEDDEEGEPLGSDVDILAAIRSTRDRPQREKYIGPPLEQIKAHAKKETEGSRPESDAEPETEATVSSPETESERKDWALKRWFGNATDILRYR</sequence>
<accession>A0AAI9E4P9</accession>
<protein>
    <submittedName>
        <fullName evidence="2">Uncharacterized protein</fullName>
    </submittedName>
</protein>